<dbReference type="Gene3D" id="3.40.109.10">
    <property type="entry name" value="NADH Oxidase"/>
    <property type="match status" value="1"/>
</dbReference>
<dbReference type="Pfam" id="PF00881">
    <property type="entry name" value="Nitroreductase"/>
    <property type="match status" value="1"/>
</dbReference>
<dbReference type="Proteomes" id="UP000013523">
    <property type="component" value="Chromosome"/>
</dbReference>
<dbReference type="InterPro" id="IPR023312">
    <property type="entry name" value="Put_nitroreductase_C_bac"/>
</dbReference>
<dbReference type="AlphaFoldDB" id="R4KEA8"/>
<dbReference type="InterPro" id="IPR000415">
    <property type="entry name" value="Nitroreductase-like"/>
</dbReference>
<keyword evidence="8" id="KW-1185">Reference proteome</keyword>
<organism evidence="7 8">
    <name type="scientific">Clostridium pasteurianum BC1</name>
    <dbReference type="NCBI Taxonomy" id="86416"/>
    <lineage>
        <taxon>Bacteria</taxon>
        <taxon>Bacillati</taxon>
        <taxon>Bacillota</taxon>
        <taxon>Clostridia</taxon>
        <taxon>Eubacteriales</taxon>
        <taxon>Clostridiaceae</taxon>
        <taxon>Clostridium</taxon>
    </lineage>
</organism>
<sequence>MSIFQTIFKRRTIRSFKQDAIQPEKLKKLVDAARVAPQAANLQPLKYVIINDEKLLEPIFKTTAWAGYIRPAADPQEGQKPVAYILILVDSEIKKEGYDVDAGAAVENLLLTAVEEGLGTAWLGAIDRKKIKELLNIPDKYIIHTLVALGYPGENPVIEDEKDNSIRYYKDENNVLHVPKRKLEDIVFFNNKIV</sequence>
<dbReference type="PANTHER" id="PTHR43673:SF2">
    <property type="entry name" value="NITROREDUCTASE"/>
    <property type="match status" value="1"/>
</dbReference>
<evidence type="ECO:0000259" key="6">
    <source>
        <dbReference type="Pfam" id="PF00881"/>
    </source>
</evidence>
<evidence type="ECO:0000313" key="8">
    <source>
        <dbReference type="Proteomes" id="UP000013523"/>
    </source>
</evidence>
<evidence type="ECO:0000256" key="2">
    <source>
        <dbReference type="ARBA" id="ARBA00007118"/>
    </source>
</evidence>
<comment type="cofactor">
    <cofactor evidence="1">
        <name>FMN</name>
        <dbReference type="ChEBI" id="CHEBI:58210"/>
    </cofactor>
</comment>
<dbReference type="SUPFAM" id="SSF55469">
    <property type="entry name" value="FMN-dependent nitroreductase-like"/>
    <property type="match status" value="1"/>
</dbReference>
<reference evidence="7 8" key="1">
    <citation type="submission" date="2012-01" db="EMBL/GenBank/DDBJ databases">
        <title>Complete sequence of chromosome of Clostridium pasteurianum BC1.</title>
        <authorList>
            <consortium name="US DOE Joint Genome Institute"/>
            <person name="Lucas S."/>
            <person name="Han J."/>
            <person name="Lapidus A."/>
            <person name="Cheng J.-F."/>
            <person name="Goodwin L."/>
            <person name="Pitluck S."/>
            <person name="Peters L."/>
            <person name="Mikhailova N."/>
            <person name="Teshima H."/>
            <person name="Detter J.C."/>
            <person name="Han C."/>
            <person name="Tapia R."/>
            <person name="Land M."/>
            <person name="Hauser L."/>
            <person name="Kyrpides N."/>
            <person name="Ivanova N."/>
            <person name="Pagani I."/>
            <person name="Dunn J."/>
            <person name="Taghavi S."/>
            <person name="Francis A."/>
            <person name="van der Lelie D."/>
            <person name="Woyke T."/>
        </authorList>
    </citation>
    <scope>NUCLEOTIDE SEQUENCE [LARGE SCALE GENOMIC DNA]</scope>
    <source>
        <strain evidence="7 8">BC1</strain>
    </source>
</reference>
<dbReference type="OrthoDB" id="9804207at2"/>
<dbReference type="Gene3D" id="2.20.180.10">
    <property type="entry name" value="putative fmn-dependent nitroreductase like domains"/>
    <property type="match status" value="1"/>
</dbReference>
<protein>
    <submittedName>
        <fullName evidence="7">Nitroreductase</fullName>
    </submittedName>
</protein>
<dbReference type="HOGENOM" id="CLU_070764_8_0_9"/>
<accession>R4KEA8</accession>
<gene>
    <name evidence="7" type="ORF">Clopa_4168</name>
</gene>
<evidence type="ECO:0000256" key="3">
    <source>
        <dbReference type="ARBA" id="ARBA00022630"/>
    </source>
</evidence>
<keyword evidence="3" id="KW-0285">Flavoprotein</keyword>
<dbReference type="EMBL" id="CP003261">
    <property type="protein sequence ID" value="AGK98899.1"/>
    <property type="molecule type" value="Genomic_DNA"/>
</dbReference>
<dbReference type="eggNOG" id="COG0778">
    <property type="taxonomic scope" value="Bacteria"/>
</dbReference>
<evidence type="ECO:0000256" key="4">
    <source>
        <dbReference type="ARBA" id="ARBA00022643"/>
    </source>
</evidence>
<name>R4KEA8_CLOPA</name>
<evidence type="ECO:0000313" key="7">
    <source>
        <dbReference type="EMBL" id="AGK98899.1"/>
    </source>
</evidence>
<dbReference type="PATRIC" id="fig|86416.3.peg.4172"/>
<comment type="similarity">
    <text evidence="2">Belongs to the nitroreductase family.</text>
</comment>
<proteinExistence type="inferred from homology"/>
<feature type="domain" description="Nitroreductase" evidence="6">
    <location>
        <begin position="7"/>
        <end position="151"/>
    </location>
</feature>
<dbReference type="GO" id="GO:0016491">
    <property type="term" value="F:oxidoreductase activity"/>
    <property type="evidence" value="ECO:0007669"/>
    <property type="project" value="UniProtKB-KW"/>
</dbReference>
<dbReference type="STRING" id="86416.Clopa_4168"/>
<evidence type="ECO:0000256" key="5">
    <source>
        <dbReference type="ARBA" id="ARBA00023002"/>
    </source>
</evidence>
<evidence type="ECO:0000256" key="1">
    <source>
        <dbReference type="ARBA" id="ARBA00001917"/>
    </source>
</evidence>
<dbReference type="PANTHER" id="PTHR43673">
    <property type="entry name" value="NAD(P)H NITROREDUCTASE YDGI-RELATED"/>
    <property type="match status" value="1"/>
</dbReference>
<keyword evidence="4" id="KW-0288">FMN</keyword>
<dbReference type="RefSeq" id="WP_015617173.1">
    <property type="nucleotide sequence ID" value="NC_021182.1"/>
</dbReference>
<keyword evidence="5" id="KW-0560">Oxidoreductase</keyword>
<dbReference type="KEGG" id="cpas:Clopa_4168"/>
<dbReference type="InterPro" id="IPR029479">
    <property type="entry name" value="Nitroreductase"/>
</dbReference>